<dbReference type="InterPro" id="IPR059177">
    <property type="entry name" value="GH29D-like_dom"/>
</dbReference>
<comment type="caution">
    <text evidence="3">The sequence shown here is derived from an EMBL/GenBank/DDBJ whole genome shotgun (WGS) entry which is preliminary data.</text>
</comment>
<feature type="domain" description="GH29D-like beta-sandwich" evidence="2">
    <location>
        <begin position="90"/>
        <end position="156"/>
    </location>
</feature>
<gene>
    <name evidence="3" type="ORF">EHQ24_00285</name>
</gene>
<sequence>MSHLTLFFRFGRTVRINMKRSDERSLTNFRFIYFSLLVFFITCKNPELENLCDPKYSGYYETILFKILSGNTSNHCGLNLNQVFIPMFSPNPGHYTKPNFISITSLTPGATIYITTDGSLPTTGSTPYTSASSIWLLAGQRIRAVATKLGMENSPIAEATYSIIPLKTGQTASYTAGDDAFIGSGLSISYGTPNSSASYPNDYTTLDNATGILWKTCSEGLSGSTCAINSPSVTTADITTLIASCNALNTANSGNGYAGYKTWRLSTAKELLSTNDASKSSLTILDPTALPATVNFAYWASTPYPSNLSSGWYLDYSGGNSYATISNVYHGRCVASLPPIETSTFFDHGDGTIKDNTTGLTWQKCSYGQNNDSSCSSAANPLDWSNAITYCNSLSLGSKSWRLPNRNELASLYDYTKAAGPTINQTVFPNTVSSPSGYYWTSTTAASNANLAWYINFTTTFNSFYEIHAKVNSLYVRCVSQ</sequence>
<reference evidence="3" key="1">
    <citation type="journal article" date="2019" name="PLoS Negl. Trop. Dis.">
        <title>Revisiting the worldwide diversity of Leptospira species in the environment.</title>
        <authorList>
            <person name="Vincent A.T."/>
            <person name="Schiettekatte O."/>
            <person name="Bourhy P."/>
            <person name="Veyrier F.J."/>
            <person name="Picardeau M."/>
        </authorList>
    </citation>
    <scope>NUCLEOTIDE SEQUENCE [LARGE SCALE GENOMIC DNA]</scope>
    <source>
        <strain evidence="3">201800287</strain>
    </source>
</reference>
<keyword evidence="4" id="KW-1185">Reference proteome</keyword>
<evidence type="ECO:0000259" key="1">
    <source>
        <dbReference type="Pfam" id="PF07603"/>
    </source>
</evidence>
<proteinExistence type="predicted"/>
<evidence type="ECO:0000259" key="2">
    <source>
        <dbReference type="Pfam" id="PF13290"/>
    </source>
</evidence>
<dbReference type="Pfam" id="PF13290">
    <property type="entry name" value="CHB_HEX_C_1"/>
    <property type="match status" value="1"/>
</dbReference>
<dbReference type="AlphaFoldDB" id="A0A4R9IGY5"/>
<feature type="domain" description="Lcl C-terminal" evidence="1">
    <location>
        <begin position="204"/>
        <end position="334"/>
    </location>
</feature>
<protein>
    <submittedName>
        <fullName evidence="3">DUF1566 domain-containing protein</fullName>
    </submittedName>
</protein>
<dbReference type="Proteomes" id="UP000298009">
    <property type="component" value="Unassembled WGS sequence"/>
</dbReference>
<feature type="domain" description="Lcl C-terminal" evidence="1">
    <location>
        <begin position="351"/>
        <end position="479"/>
    </location>
</feature>
<accession>A0A4R9IGY5</accession>
<name>A0A4R9IGY5_9LEPT</name>
<dbReference type="Pfam" id="PF07603">
    <property type="entry name" value="Lcl_C"/>
    <property type="match status" value="2"/>
</dbReference>
<dbReference type="OrthoDB" id="341917at2"/>
<dbReference type="InterPro" id="IPR011460">
    <property type="entry name" value="Lcl_C"/>
</dbReference>
<dbReference type="PANTHER" id="PTHR35812:SF1">
    <property type="entry name" value="LIPOPROTEIN"/>
    <property type="match status" value="1"/>
</dbReference>
<dbReference type="EMBL" id="RQFK01000007">
    <property type="protein sequence ID" value="TGK87695.1"/>
    <property type="molecule type" value="Genomic_DNA"/>
</dbReference>
<evidence type="ECO:0000313" key="3">
    <source>
        <dbReference type="EMBL" id="TGK87695.1"/>
    </source>
</evidence>
<dbReference type="PANTHER" id="PTHR35812">
    <property type="entry name" value="LIPOPROTEIN"/>
    <property type="match status" value="1"/>
</dbReference>
<evidence type="ECO:0000313" key="4">
    <source>
        <dbReference type="Proteomes" id="UP000298009"/>
    </source>
</evidence>
<organism evidence="3 4">
    <name type="scientific">Leptospira noumeaensis</name>
    <dbReference type="NCBI Taxonomy" id="2484964"/>
    <lineage>
        <taxon>Bacteria</taxon>
        <taxon>Pseudomonadati</taxon>
        <taxon>Spirochaetota</taxon>
        <taxon>Spirochaetia</taxon>
        <taxon>Leptospirales</taxon>
        <taxon>Leptospiraceae</taxon>
        <taxon>Leptospira</taxon>
    </lineage>
</organism>